<feature type="compositionally biased region" description="Basic and acidic residues" evidence="1">
    <location>
        <begin position="66"/>
        <end position="75"/>
    </location>
</feature>
<feature type="compositionally biased region" description="Acidic residues" evidence="1">
    <location>
        <begin position="290"/>
        <end position="312"/>
    </location>
</feature>
<dbReference type="AlphaFoldDB" id="A0A5J4V641"/>
<feature type="region of interest" description="Disordered" evidence="1">
    <location>
        <begin position="64"/>
        <end position="95"/>
    </location>
</feature>
<sequence length="319" mass="37949">MQQQAQMHASLSHPVIISLVEWLGGQGAIRAVTPYCDTYTTVQVDGATQLRQMFTFSNNEEDEEVKVDNIQKETKLSQVKQQSKNKSENKKKEVGNKEKTAPIFTYFSITVKLKKPLLKQDLENYINEQNRPQFNLSSFHDIIWTYVTLPSNLNNQYPLFPPLRRVLRMFDRVIVSLFERVEQELEKERVIEQEVREQIEKEEKEQIRKQKRDQKMKRKEEMRLERIRNKQETSENQQMGIQIQQKEPEQQIQKDKWNYVGKSAKQQELIEPKQQNEQQLEIINNKQEESESESEDESEDEFQEVDENDPESIAEREEV</sequence>
<dbReference type="Proteomes" id="UP000324800">
    <property type="component" value="Unassembled WGS sequence"/>
</dbReference>
<reference evidence="2 3" key="1">
    <citation type="submission" date="2019-03" db="EMBL/GenBank/DDBJ databases">
        <title>Single cell metagenomics reveals metabolic interactions within the superorganism composed of flagellate Streblomastix strix and complex community of Bacteroidetes bacteria on its surface.</title>
        <authorList>
            <person name="Treitli S.C."/>
            <person name="Kolisko M."/>
            <person name="Husnik F."/>
            <person name="Keeling P."/>
            <person name="Hampl V."/>
        </authorList>
    </citation>
    <scope>NUCLEOTIDE SEQUENCE [LARGE SCALE GENOMIC DNA]</scope>
    <source>
        <strain evidence="2">ST1C</strain>
    </source>
</reference>
<feature type="region of interest" description="Disordered" evidence="1">
    <location>
        <begin position="201"/>
        <end position="319"/>
    </location>
</feature>
<protein>
    <submittedName>
        <fullName evidence="2">Uncharacterized protein</fullName>
    </submittedName>
</protein>
<comment type="caution">
    <text evidence="2">The sequence shown here is derived from an EMBL/GenBank/DDBJ whole genome shotgun (WGS) entry which is preliminary data.</text>
</comment>
<feature type="compositionally biased region" description="Basic and acidic residues" evidence="1">
    <location>
        <begin position="85"/>
        <end position="95"/>
    </location>
</feature>
<evidence type="ECO:0000313" key="3">
    <source>
        <dbReference type="Proteomes" id="UP000324800"/>
    </source>
</evidence>
<evidence type="ECO:0000313" key="2">
    <source>
        <dbReference type="EMBL" id="KAA6377591.1"/>
    </source>
</evidence>
<dbReference type="EMBL" id="SNRW01009701">
    <property type="protein sequence ID" value="KAA6377591.1"/>
    <property type="molecule type" value="Genomic_DNA"/>
</dbReference>
<gene>
    <name evidence="2" type="ORF">EZS28_026881</name>
</gene>
<feature type="compositionally biased region" description="Basic and acidic residues" evidence="1">
    <location>
        <begin position="218"/>
        <end position="233"/>
    </location>
</feature>
<organism evidence="2 3">
    <name type="scientific">Streblomastix strix</name>
    <dbReference type="NCBI Taxonomy" id="222440"/>
    <lineage>
        <taxon>Eukaryota</taxon>
        <taxon>Metamonada</taxon>
        <taxon>Preaxostyla</taxon>
        <taxon>Oxymonadida</taxon>
        <taxon>Streblomastigidae</taxon>
        <taxon>Streblomastix</taxon>
    </lineage>
</organism>
<feature type="compositionally biased region" description="Basic and acidic residues" evidence="1">
    <location>
        <begin position="246"/>
        <end position="257"/>
    </location>
</feature>
<accession>A0A5J4V641</accession>
<name>A0A5J4V641_9EUKA</name>
<proteinExistence type="predicted"/>
<evidence type="ECO:0000256" key="1">
    <source>
        <dbReference type="SAM" id="MobiDB-lite"/>
    </source>
</evidence>
<feature type="compositionally biased region" description="Low complexity" evidence="1">
    <location>
        <begin position="273"/>
        <end position="285"/>
    </location>
</feature>